<dbReference type="STRING" id="65357.A0A024GKG8"/>
<proteinExistence type="predicted"/>
<dbReference type="AlphaFoldDB" id="A0A024GKG8"/>
<accession>A0A024GKG8</accession>
<organism evidence="2 3">
    <name type="scientific">Albugo candida</name>
    <dbReference type="NCBI Taxonomy" id="65357"/>
    <lineage>
        <taxon>Eukaryota</taxon>
        <taxon>Sar</taxon>
        <taxon>Stramenopiles</taxon>
        <taxon>Oomycota</taxon>
        <taxon>Peronosporomycetes</taxon>
        <taxon>Albuginales</taxon>
        <taxon>Albuginaceae</taxon>
        <taxon>Albugo</taxon>
    </lineage>
</organism>
<dbReference type="Pfam" id="PF02214">
    <property type="entry name" value="BTB_2"/>
    <property type="match status" value="1"/>
</dbReference>
<dbReference type="InParanoid" id="A0A024GKG8"/>
<dbReference type="Proteomes" id="UP000053237">
    <property type="component" value="Unassembled WGS sequence"/>
</dbReference>
<dbReference type="OrthoDB" id="2414723at2759"/>
<keyword evidence="3" id="KW-1185">Reference proteome</keyword>
<dbReference type="InterPro" id="IPR003131">
    <property type="entry name" value="T1-type_BTB"/>
</dbReference>
<name>A0A024GKG8_9STRA</name>
<gene>
    <name evidence="2" type="primary">Ev1674</name>
    <name evidence="2" type="ORF">BN9_082500</name>
</gene>
<feature type="domain" description="Potassium channel tetramerisation-type BTB" evidence="1">
    <location>
        <begin position="72"/>
        <end position="127"/>
    </location>
</feature>
<evidence type="ECO:0000313" key="3">
    <source>
        <dbReference type="Proteomes" id="UP000053237"/>
    </source>
</evidence>
<sequence>MSLERDLIKHELELDWKAVVSTERKIGLEKQQIVAEWIRIEKMQEDYSKKRNLLNERISEKLHFQAPEEIMKFNVGGQTYESTVKVWTRDRFSILAQLCTKKHRISPSDDQTRPIYFDRDAWIFGTVSCAEAHAIAILAKMKEEKSLEMKGDQSNYTFL</sequence>
<comment type="caution">
    <text evidence="2">The sequence shown here is derived from an EMBL/GenBank/DDBJ whole genome shotgun (WGS) entry which is preliminary data.</text>
</comment>
<dbReference type="EMBL" id="CAIX01000159">
    <property type="protein sequence ID" value="CCI47263.1"/>
    <property type="molecule type" value="Genomic_DNA"/>
</dbReference>
<dbReference type="Gene3D" id="3.30.710.10">
    <property type="entry name" value="Potassium Channel Kv1.1, Chain A"/>
    <property type="match status" value="1"/>
</dbReference>
<dbReference type="GO" id="GO:0051260">
    <property type="term" value="P:protein homooligomerization"/>
    <property type="evidence" value="ECO:0007669"/>
    <property type="project" value="InterPro"/>
</dbReference>
<evidence type="ECO:0000259" key="1">
    <source>
        <dbReference type="Pfam" id="PF02214"/>
    </source>
</evidence>
<evidence type="ECO:0000313" key="2">
    <source>
        <dbReference type="EMBL" id="CCI47263.1"/>
    </source>
</evidence>
<protein>
    <submittedName>
        <fullName evidence="2">Ev1674 protein</fullName>
    </submittedName>
</protein>
<dbReference type="InterPro" id="IPR011333">
    <property type="entry name" value="SKP1/BTB/POZ_sf"/>
</dbReference>
<reference evidence="2 3" key="1">
    <citation type="submission" date="2012-05" db="EMBL/GenBank/DDBJ databases">
        <title>Recombination and specialization in a pathogen metapopulation.</title>
        <authorList>
            <person name="Gardiner A."/>
            <person name="Kemen E."/>
            <person name="Schultz-Larsen T."/>
            <person name="MacLean D."/>
            <person name="Van Oosterhout C."/>
            <person name="Jones J.D.G."/>
        </authorList>
    </citation>
    <scope>NUCLEOTIDE SEQUENCE [LARGE SCALE GENOMIC DNA]</scope>
    <source>
        <strain evidence="2 3">Ac Nc2</strain>
    </source>
</reference>
<dbReference type="SUPFAM" id="SSF54695">
    <property type="entry name" value="POZ domain"/>
    <property type="match status" value="1"/>
</dbReference>